<dbReference type="EC" id="2.7.7.59" evidence="3"/>
<gene>
    <name evidence="3" type="ORF">JCM19239_7663</name>
</gene>
<feature type="domain" description="Polymerase nucleotidyl transferase" evidence="2">
    <location>
        <begin position="70"/>
        <end position="98"/>
    </location>
</feature>
<dbReference type="PANTHER" id="PTHR47320">
    <property type="entry name" value="BIFUNCTIONAL URIDYLYLTRANSFERASE/URIDYLYL-REMOVING ENZYME"/>
    <property type="match status" value="1"/>
</dbReference>
<keyword evidence="3" id="KW-0548">Nucleotidyltransferase</keyword>
<protein>
    <submittedName>
        <fullName evidence="3">[protein-PII] uridylyltransferase</fullName>
        <ecNumber evidence="3">2.7.7.59</ecNumber>
    </submittedName>
</protein>
<evidence type="ECO:0000259" key="2">
    <source>
        <dbReference type="Pfam" id="PF01909"/>
    </source>
</evidence>
<dbReference type="InterPro" id="IPR002934">
    <property type="entry name" value="Polymerase_NTP_transf_dom"/>
</dbReference>
<dbReference type="InterPro" id="IPR043519">
    <property type="entry name" value="NT_sf"/>
</dbReference>
<dbReference type="GO" id="GO:0008773">
    <property type="term" value="F:[protein-PII] uridylyltransferase activity"/>
    <property type="evidence" value="ECO:0007669"/>
    <property type="project" value="UniProtKB-EC"/>
</dbReference>
<keyword evidence="4" id="KW-1185">Reference proteome</keyword>
<sequence>MTFQSPTTLNDDQLTIQELKTQLEAFSNHQKHEFLNHHPITDLVLGRSDYIDQLLRRLWSASELSNQTYLSLVAVGGYGRGELHPLSDIDILVVSRKKYPPHSRAPLVSLLPCYGILDWKSVMPLEPSMNVLRSANQI</sequence>
<dbReference type="Proteomes" id="UP000029223">
    <property type="component" value="Unassembled WGS sequence"/>
</dbReference>
<organism evidence="3 4">
    <name type="scientific">Vibrio variabilis</name>
    <dbReference type="NCBI Taxonomy" id="990271"/>
    <lineage>
        <taxon>Bacteria</taxon>
        <taxon>Pseudomonadati</taxon>
        <taxon>Pseudomonadota</taxon>
        <taxon>Gammaproteobacteria</taxon>
        <taxon>Vibrionales</taxon>
        <taxon>Vibrionaceae</taxon>
        <taxon>Vibrio</taxon>
    </lineage>
</organism>
<dbReference type="PANTHER" id="PTHR47320:SF1">
    <property type="entry name" value="BIFUNCTIONAL URIDYLYLTRANSFERASE_URIDYLYL-REMOVING ENZYME"/>
    <property type="match status" value="1"/>
</dbReference>
<evidence type="ECO:0000256" key="1">
    <source>
        <dbReference type="ARBA" id="ARBA00022801"/>
    </source>
</evidence>
<evidence type="ECO:0000313" key="3">
    <source>
        <dbReference type="EMBL" id="GAL23709.1"/>
    </source>
</evidence>
<keyword evidence="3" id="KW-0808">Transferase</keyword>
<proteinExistence type="predicted"/>
<dbReference type="Pfam" id="PF01909">
    <property type="entry name" value="NTP_transf_2"/>
    <property type="match status" value="1"/>
</dbReference>
<reference evidence="4" key="2">
    <citation type="submission" date="2014-09" db="EMBL/GenBank/DDBJ databases">
        <authorList>
            <consortium name="NBRP consortium"/>
            <person name="Sawabe T."/>
            <person name="Meirelles P."/>
            <person name="Nakanishi M."/>
            <person name="Sayaka M."/>
            <person name="Hattori M."/>
            <person name="Ohkuma M."/>
        </authorList>
    </citation>
    <scope>NUCLEOTIDE SEQUENCE [LARGE SCALE GENOMIC DNA]</scope>
    <source>
        <strain evidence="4">JCM 19239</strain>
    </source>
</reference>
<evidence type="ECO:0000313" key="4">
    <source>
        <dbReference type="Proteomes" id="UP000029223"/>
    </source>
</evidence>
<name>A0ABQ0J4L0_9VIBR</name>
<comment type="caution">
    <text evidence="3">The sequence shown here is derived from an EMBL/GenBank/DDBJ whole genome shotgun (WGS) entry which is preliminary data.</text>
</comment>
<dbReference type="InterPro" id="IPR010043">
    <property type="entry name" value="UTase/UR"/>
</dbReference>
<dbReference type="SUPFAM" id="SSF81301">
    <property type="entry name" value="Nucleotidyltransferase"/>
    <property type="match status" value="1"/>
</dbReference>
<accession>A0ABQ0J4L0</accession>
<reference evidence="4" key="1">
    <citation type="submission" date="2014-09" db="EMBL/GenBank/DDBJ databases">
        <title>Vibrio variabilis JCM 19239. (C206) whole genome shotgun sequence.</title>
        <authorList>
            <person name="Sawabe T."/>
            <person name="Meirelles P."/>
            <person name="Nakanishi M."/>
            <person name="Sayaka M."/>
            <person name="Hattori M."/>
            <person name="Ohkuma M."/>
        </authorList>
    </citation>
    <scope>NUCLEOTIDE SEQUENCE [LARGE SCALE GENOMIC DNA]</scope>
    <source>
        <strain evidence="4">JCM 19239</strain>
    </source>
</reference>
<keyword evidence="1" id="KW-0378">Hydrolase</keyword>
<dbReference type="EMBL" id="BBMS01000001">
    <property type="protein sequence ID" value="GAL23709.1"/>
    <property type="molecule type" value="Genomic_DNA"/>
</dbReference>